<keyword evidence="2" id="KW-1185">Reference proteome</keyword>
<evidence type="ECO:0000313" key="2">
    <source>
        <dbReference type="Proteomes" id="UP000245647"/>
    </source>
</evidence>
<reference evidence="1 2" key="1">
    <citation type="submission" date="2018-04" db="EMBL/GenBank/DDBJ databases">
        <title>Pedobacter chongqingensis sp. nov., isolated from a rottenly hemp rope.</title>
        <authorList>
            <person name="Cai Y."/>
        </authorList>
    </citation>
    <scope>NUCLEOTIDE SEQUENCE [LARGE SCALE GENOMIC DNA]</scope>
    <source>
        <strain evidence="1 2">FJ4-8</strain>
    </source>
</reference>
<organism evidence="1 2">
    <name type="scientific">Pararcticibacter amylolyticus</name>
    <dbReference type="NCBI Taxonomy" id="2173175"/>
    <lineage>
        <taxon>Bacteria</taxon>
        <taxon>Pseudomonadati</taxon>
        <taxon>Bacteroidota</taxon>
        <taxon>Sphingobacteriia</taxon>
        <taxon>Sphingobacteriales</taxon>
        <taxon>Sphingobacteriaceae</taxon>
        <taxon>Pararcticibacter</taxon>
    </lineage>
</organism>
<protein>
    <submittedName>
        <fullName evidence="1">Uncharacterized protein</fullName>
    </submittedName>
</protein>
<dbReference type="EMBL" id="QEAS01000022">
    <property type="protein sequence ID" value="PWG78598.1"/>
    <property type="molecule type" value="Genomic_DNA"/>
</dbReference>
<sequence length="64" mass="7631">MYISPKGVIKMPLQPRRGIFSFYSTDNILTLLQLIPLQEIANYEWADLDFRSKQPFSKREHFQL</sequence>
<dbReference type="Proteomes" id="UP000245647">
    <property type="component" value="Unassembled WGS sequence"/>
</dbReference>
<dbReference type="AlphaFoldDB" id="A0A2U2PB24"/>
<proteinExistence type="predicted"/>
<name>A0A2U2PB24_9SPHI</name>
<comment type="caution">
    <text evidence="1">The sequence shown here is derived from an EMBL/GenBank/DDBJ whole genome shotgun (WGS) entry which is preliminary data.</text>
</comment>
<evidence type="ECO:0000313" key="1">
    <source>
        <dbReference type="EMBL" id="PWG78598.1"/>
    </source>
</evidence>
<accession>A0A2U2PB24</accession>
<gene>
    <name evidence="1" type="ORF">DDR33_21190</name>
</gene>